<dbReference type="AlphaFoldDB" id="A0A8H7EAA3"/>
<proteinExistence type="predicted"/>
<feature type="compositionally biased region" description="Polar residues" evidence="1">
    <location>
        <begin position="74"/>
        <end position="97"/>
    </location>
</feature>
<name>A0A8H7EAA3_9EURO</name>
<feature type="region of interest" description="Disordered" evidence="1">
    <location>
        <begin position="117"/>
        <end position="145"/>
    </location>
</feature>
<dbReference type="Proteomes" id="UP000606974">
    <property type="component" value="Unassembled WGS sequence"/>
</dbReference>
<reference evidence="2" key="1">
    <citation type="submission" date="2020-02" db="EMBL/GenBank/DDBJ databases">
        <authorList>
            <person name="Palmer J.M."/>
        </authorList>
    </citation>
    <scope>NUCLEOTIDE SEQUENCE</scope>
    <source>
        <strain evidence="2">EPUS1.4</strain>
        <tissue evidence="2">Thallus</tissue>
    </source>
</reference>
<dbReference type="OrthoDB" id="10335898at2759"/>
<sequence length="323" mass="35968">MVQGGIRHTGDYVWQWVASPNHQERRHWGSTSSEQASPPYHPKSPEPTFPDVSATSRHSTSSADVTTLHPPPLSRSSSAGRATKAETTPSRPAASSNLLRMSESSLRQERALLLQGLHPTTTEPVSVSSLETLPPRNITLPPRQPPPFPKVRAAIYLAVYERDNQSDDICKLSGIAKRDCSILLQRDVHIQNYTEYFCEMTSSSSHDRQFHVIPNLPDPRINSPGLLAMYFIASIPQHRIGEVDEAIKYVDGHWTPFMTSRRNIWLDSVLLRIAQASLISHNQAQAMLSIKKRALEMARRGPFPNKALCFPSPKVKAASSEAI</sequence>
<organism evidence="2 3">
    <name type="scientific">Endocarpon pusillum</name>
    <dbReference type="NCBI Taxonomy" id="364733"/>
    <lineage>
        <taxon>Eukaryota</taxon>
        <taxon>Fungi</taxon>
        <taxon>Dikarya</taxon>
        <taxon>Ascomycota</taxon>
        <taxon>Pezizomycotina</taxon>
        <taxon>Eurotiomycetes</taxon>
        <taxon>Chaetothyriomycetidae</taxon>
        <taxon>Verrucariales</taxon>
        <taxon>Verrucariaceae</taxon>
        <taxon>Endocarpon</taxon>
    </lineage>
</organism>
<dbReference type="EMBL" id="JAACFV010000002">
    <property type="protein sequence ID" value="KAF7514063.1"/>
    <property type="molecule type" value="Genomic_DNA"/>
</dbReference>
<evidence type="ECO:0000256" key="1">
    <source>
        <dbReference type="SAM" id="MobiDB-lite"/>
    </source>
</evidence>
<evidence type="ECO:0000313" key="2">
    <source>
        <dbReference type="EMBL" id="KAF7514063.1"/>
    </source>
</evidence>
<feature type="compositionally biased region" description="Polar residues" evidence="1">
    <location>
        <begin position="118"/>
        <end position="131"/>
    </location>
</feature>
<gene>
    <name evidence="2" type="ORF">GJ744_004388</name>
</gene>
<keyword evidence="3" id="KW-1185">Reference proteome</keyword>
<accession>A0A8H7EAA3</accession>
<protein>
    <submittedName>
        <fullName evidence="2">Uncharacterized protein</fullName>
    </submittedName>
</protein>
<comment type="caution">
    <text evidence="2">The sequence shown here is derived from an EMBL/GenBank/DDBJ whole genome shotgun (WGS) entry which is preliminary data.</text>
</comment>
<feature type="compositionally biased region" description="Pro residues" evidence="1">
    <location>
        <begin position="39"/>
        <end position="48"/>
    </location>
</feature>
<feature type="compositionally biased region" description="Polar residues" evidence="1">
    <location>
        <begin position="53"/>
        <end position="65"/>
    </location>
</feature>
<evidence type="ECO:0000313" key="3">
    <source>
        <dbReference type="Proteomes" id="UP000606974"/>
    </source>
</evidence>
<feature type="region of interest" description="Disordered" evidence="1">
    <location>
        <begin position="25"/>
        <end position="97"/>
    </location>
</feature>